<sequence>MERSSAAAEPRANIRGVFVFALLAAFALLSLVVVVIGAKTYQTINKTADEAHSYRTGMSYLIGKVRGADEAGMLALQSENGMDVLVLGSTYDSQRYNTYIYCVNGAIKEYFAADTQAFDASYGEEILKAQELHFTLEDKVLTISMTDAAGNTYVSKVALAAAGGDAS</sequence>
<evidence type="ECO:0000256" key="1">
    <source>
        <dbReference type="SAM" id="Phobius"/>
    </source>
</evidence>
<proteinExistence type="predicted"/>
<keyword evidence="1" id="KW-0472">Membrane</keyword>
<dbReference type="InterPro" id="IPR032340">
    <property type="entry name" value="DUF4860"/>
</dbReference>
<evidence type="ECO:0008006" key="3">
    <source>
        <dbReference type="Google" id="ProtNLM"/>
    </source>
</evidence>
<evidence type="ECO:0000313" key="2">
    <source>
        <dbReference type="EMBL" id="MPM29561.1"/>
    </source>
</evidence>
<gene>
    <name evidence="2" type="ORF">SDC9_76101</name>
</gene>
<name>A0A644YNV9_9ZZZZ</name>
<comment type="caution">
    <text evidence="2">The sequence shown here is derived from an EMBL/GenBank/DDBJ whole genome shotgun (WGS) entry which is preliminary data.</text>
</comment>
<reference evidence="2" key="1">
    <citation type="submission" date="2019-08" db="EMBL/GenBank/DDBJ databases">
        <authorList>
            <person name="Kucharzyk K."/>
            <person name="Murdoch R.W."/>
            <person name="Higgins S."/>
            <person name="Loffler F."/>
        </authorList>
    </citation>
    <scope>NUCLEOTIDE SEQUENCE</scope>
</reference>
<accession>A0A644YNV9</accession>
<keyword evidence="1" id="KW-0812">Transmembrane</keyword>
<feature type="transmembrane region" description="Helical" evidence="1">
    <location>
        <begin position="12"/>
        <end position="38"/>
    </location>
</feature>
<organism evidence="2">
    <name type="scientific">bioreactor metagenome</name>
    <dbReference type="NCBI Taxonomy" id="1076179"/>
    <lineage>
        <taxon>unclassified sequences</taxon>
        <taxon>metagenomes</taxon>
        <taxon>ecological metagenomes</taxon>
    </lineage>
</organism>
<dbReference type="Pfam" id="PF16152">
    <property type="entry name" value="DUF4860"/>
    <property type="match status" value="1"/>
</dbReference>
<protein>
    <recommendedName>
        <fullName evidence="3">DUF4860 domain-containing protein</fullName>
    </recommendedName>
</protein>
<dbReference type="AlphaFoldDB" id="A0A644YNV9"/>
<keyword evidence="1" id="KW-1133">Transmembrane helix</keyword>
<dbReference type="EMBL" id="VSSQ01005545">
    <property type="protein sequence ID" value="MPM29561.1"/>
    <property type="molecule type" value="Genomic_DNA"/>
</dbReference>